<accession>A0A1I8FGP2</accession>
<protein>
    <submittedName>
        <fullName evidence="3">Fibrinogen C-terminal domain-containing protein</fullName>
    </submittedName>
</protein>
<dbReference type="SUPFAM" id="SSF56496">
    <property type="entry name" value="Fibrinogen C-terminal domain-like"/>
    <property type="match status" value="1"/>
</dbReference>
<dbReference type="InterPro" id="IPR002181">
    <property type="entry name" value="Fibrinogen_a/b/g_C_dom"/>
</dbReference>
<dbReference type="InterPro" id="IPR036056">
    <property type="entry name" value="Fibrinogen-like_C"/>
</dbReference>
<dbReference type="InterPro" id="IPR014716">
    <property type="entry name" value="Fibrinogen_a/b/g_C_1"/>
</dbReference>
<proteinExistence type="predicted"/>
<dbReference type="Proteomes" id="UP000095280">
    <property type="component" value="Unplaced"/>
</dbReference>
<keyword evidence="2" id="KW-1185">Reference proteome</keyword>
<feature type="domain" description="Fibrinogen C-terminal" evidence="1">
    <location>
        <begin position="310"/>
        <end position="400"/>
    </location>
</feature>
<dbReference type="WBParaSite" id="maker-unitig_33273-snap-gene-0.1-mRNA-1">
    <property type="protein sequence ID" value="maker-unitig_33273-snap-gene-0.1-mRNA-1"/>
    <property type="gene ID" value="maker-unitig_33273-snap-gene-0.1"/>
</dbReference>
<sequence>RLSASGLIPPQHQSASPDIHQRLVAPQRIAASTTVCLTAAYSRPRPRSLRLSLSLWQQLPESIPRCKVHWVSRSSSFIVADPSRPVLSESHAGTMTSNFKSANFEHPSGAVRALRFTLEAGGEIVAGMALAFTQPVLCVSGDSVLIGSSISPAGKLAVPSALHKQTLLSEQHCWTVQNNGREKSLIGNKSVLTQPQFTSVDSSILAVAVALCSGSTVWTLDSAASVFSQEEVAAHHTCSDSHEKPASRSKRADCALKCEQPIVKFCSAFAFVPEKEALPALRDTTADFAPVAPGTNRPDQRTRIPSDSAQVEGELSFARSWTEYENGFGDDTDFWIARRSFCESRAVTWSDELYVCEYSGFTVADASTNYTMTGISYLSGSSNTTADSFHFNSGMQFSTHGPGQRPNLEIIVPAALET</sequence>
<dbReference type="Gene3D" id="3.90.215.10">
    <property type="entry name" value="Gamma Fibrinogen, chain A, domain 1"/>
    <property type="match status" value="1"/>
</dbReference>
<evidence type="ECO:0000313" key="2">
    <source>
        <dbReference type="Proteomes" id="UP000095280"/>
    </source>
</evidence>
<organism evidence="2 3">
    <name type="scientific">Macrostomum lignano</name>
    <dbReference type="NCBI Taxonomy" id="282301"/>
    <lineage>
        <taxon>Eukaryota</taxon>
        <taxon>Metazoa</taxon>
        <taxon>Spiralia</taxon>
        <taxon>Lophotrochozoa</taxon>
        <taxon>Platyhelminthes</taxon>
        <taxon>Rhabditophora</taxon>
        <taxon>Macrostomorpha</taxon>
        <taxon>Macrostomida</taxon>
        <taxon>Macrostomidae</taxon>
        <taxon>Macrostomum</taxon>
    </lineage>
</organism>
<name>A0A1I8FGP2_9PLAT</name>
<dbReference type="AlphaFoldDB" id="A0A1I8FGP2"/>
<evidence type="ECO:0000313" key="3">
    <source>
        <dbReference type="WBParaSite" id="maker-unitig_33273-snap-gene-0.1-mRNA-1"/>
    </source>
</evidence>
<reference evidence="3" key="1">
    <citation type="submission" date="2016-11" db="UniProtKB">
        <authorList>
            <consortium name="WormBaseParasite"/>
        </authorList>
    </citation>
    <scope>IDENTIFICATION</scope>
</reference>
<evidence type="ECO:0000259" key="1">
    <source>
        <dbReference type="Pfam" id="PF00147"/>
    </source>
</evidence>
<dbReference type="Pfam" id="PF00147">
    <property type="entry name" value="Fibrinogen_C"/>
    <property type="match status" value="1"/>
</dbReference>